<dbReference type="Pfam" id="PF00412">
    <property type="entry name" value="LIM"/>
    <property type="match status" value="3"/>
</dbReference>
<evidence type="ECO:0000256" key="4">
    <source>
        <dbReference type="ARBA" id="ARBA00022737"/>
    </source>
</evidence>
<dbReference type="OrthoDB" id="1112565at2759"/>
<keyword evidence="6" id="KW-0965">Cell junction</keyword>
<name>A0A9P0MKS4_NEZVI</name>
<evidence type="ECO:0000259" key="10">
    <source>
        <dbReference type="PROSITE" id="PS50023"/>
    </source>
</evidence>
<evidence type="ECO:0000313" key="11">
    <source>
        <dbReference type="EMBL" id="CAH1399953.1"/>
    </source>
</evidence>
<sequence>MSKQSPMDNTENNVKSETIEDIIDACCYSKPKPPEDTLCAACNRPIKGMIVQALGKTWHQEHFCCSHCKKPISGQRFNVEENKPYCEHDYSQLFLKRCQGCNLPILDVVVVALNCNWHYDHFVCATCGTRLAQQGYYERENNPFCKTCYEERFCPKCKECLKPIKETAIMALGEKWHQDCFKCSRCFVPITEATFEVYNGKQLCDKCITQISKAEMIASGEGISTNKTLPLDSSLIPEMSSAIEKKA</sequence>
<reference evidence="11" key="1">
    <citation type="submission" date="2022-01" db="EMBL/GenBank/DDBJ databases">
        <authorList>
            <person name="King R."/>
        </authorList>
    </citation>
    <scope>NUCLEOTIDE SEQUENCE</scope>
</reference>
<dbReference type="PROSITE" id="PS00478">
    <property type="entry name" value="LIM_DOMAIN_1"/>
    <property type="match status" value="1"/>
</dbReference>
<dbReference type="InterPro" id="IPR001781">
    <property type="entry name" value="Znf_LIM"/>
</dbReference>
<dbReference type="GO" id="GO:0046872">
    <property type="term" value="F:metal ion binding"/>
    <property type="evidence" value="ECO:0007669"/>
    <property type="project" value="UniProtKB-KW"/>
</dbReference>
<dbReference type="Proteomes" id="UP001152798">
    <property type="component" value="Chromosome 4"/>
</dbReference>
<evidence type="ECO:0000256" key="3">
    <source>
        <dbReference type="ARBA" id="ARBA00022723"/>
    </source>
</evidence>
<dbReference type="PANTHER" id="PTHR24210">
    <property type="entry name" value="LIM DOMAIN-CONTAINING PROTEIN"/>
    <property type="match status" value="1"/>
</dbReference>
<dbReference type="GO" id="GO:0055120">
    <property type="term" value="C:striated muscle dense body"/>
    <property type="evidence" value="ECO:0007669"/>
    <property type="project" value="UniProtKB-ARBA"/>
</dbReference>
<dbReference type="GO" id="GO:0031430">
    <property type="term" value="C:M band"/>
    <property type="evidence" value="ECO:0007669"/>
    <property type="project" value="UniProtKB-SubCell"/>
</dbReference>
<dbReference type="PANTHER" id="PTHR24210:SF0">
    <property type="entry name" value="LIM DOMAIN-CONTAINING PROTEIN"/>
    <property type="match status" value="1"/>
</dbReference>
<feature type="domain" description="LIM zinc-binding" evidence="10">
    <location>
        <begin position="155"/>
        <end position="214"/>
    </location>
</feature>
<organism evidence="11 12">
    <name type="scientific">Nezara viridula</name>
    <name type="common">Southern green stink bug</name>
    <name type="synonym">Cimex viridulus</name>
    <dbReference type="NCBI Taxonomy" id="85310"/>
    <lineage>
        <taxon>Eukaryota</taxon>
        <taxon>Metazoa</taxon>
        <taxon>Ecdysozoa</taxon>
        <taxon>Arthropoda</taxon>
        <taxon>Hexapoda</taxon>
        <taxon>Insecta</taxon>
        <taxon>Pterygota</taxon>
        <taxon>Neoptera</taxon>
        <taxon>Paraneoptera</taxon>
        <taxon>Hemiptera</taxon>
        <taxon>Heteroptera</taxon>
        <taxon>Panheteroptera</taxon>
        <taxon>Pentatomomorpha</taxon>
        <taxon>Pentatomoidea</taxon>
        <taxon>Pentatomidae</taxon>
        <taxon>Pentatominae</taxon>
        <taxon>Nezara</taxon>
    </lineage>
</organism>
<dbReference type="SMART" id="SM00132">
    <property type="entry name" value="LIM"/>
    <property type="match status" value="3"/>
</dbReference>
<comment type="subcellular location">
    <subcellularLocation>
        <location evidence="1">Cell junction</location>
    </subcellularLocation>
    <subcellularLocation>
        <location evidence="8">Cytoplasm</location>
        <location evidence="8">Myofibril</location>
        <location evidence="8">Sarcomere</location>
        <location evidence="8">M line</location>
    </subcellularLocation>
</comment>
<dbReference type="GO" id="GO:0070161">
    <property type="term" value="C:anchoring junction"/>
    <property type="evidence" value="ECO:0007669"/>
    <property type="project" value="UniProtKB-SubCell"/>
</dbReference>
<proteinExistence type="predicted"/>
<evidence type="ECO:0000256" key="1">
    <source>
        <dbReference type="ARBA" id="ARBA00004282"/>
    </source>
</evidence>
<evidence type="ECO:0000256" key="5">
    <source>
        <dbReference type="ARBA" id="ARBA00022833"/>
    </source>
</evidence>
<evidence type="ECO:0000256" key="2">
    <source>
        <dbReference type="ARBA" id="ARBA00022490"/>
    </source>
</evidence>
<dbReference type="FunFam" id="2.10.110.10:FF:000009">
    <property type="entry name" value="Paxillin isoform 1"/>
    <property type="match status" value="1"/>
</dbReference>
<keyword evidence="3 9" id="KW-0479">Metal-binding</keyword>
<evidence type="ECO:0000256" key="6">
    <source>
        <dbReference type="ARBA" id="ARBA00022949"/>
    </source>
</evidence>
<accession>A0A9P0MKS4</accession>
<protein>
    <recommendedName>
        <fullName evidence="10">LIM zinc-binding domain-containing protein</fullName>
    </recommendedName>
</protein>
<feature type="domain" description="LIM zinc-binding" evidence="10">
    <location>
        <begin position="97"/>
        <end position="153"/>
    </location>
</feature>
<evidence type="ECO:0000256" key="9">
    <source>
        <dbReference type="PROSITE-ProRule" id="PRU00125"/>
    </source>
</evidence>
<dbReference type="EMBL" id="OV725080">
    <property type="protein sequence ID" value="CAH1399953.1"/>
    <property type="molecule type" value="Genomic_DNA"/>
</dbReference>
<dbReference type="SUPFAM" id="SSF57716">
    <property type="entry name" value="Glucocorticoid receptor-like (DNA-binding domain)"/>
    <property type="match status" value="3"/>
</dbReference>
<dbReference type="FunFam" id="2.10.110.10:FF:000008">
    <property type="entry name" value="Paxillin isoform 1"/>
    <property type="match status" value="1"/>
</dbReference>
<evidence type="ECO:0000256" key="7">
    <source>
        <dbReference type="ARBA" id="ARBA00023038"/>
    </source>
</evidence>
<dbReference type="Gene3D" id="2.10.110.10">
    <property type="entry name" value="Cysteine Rich Protein"/>
    <property type="match status" value="3"/>
</dbReference>
<gene>
    <name evidence="11" type="ORF">NEZAVI_LOCUS9287</name>
</gene>
<evidence type="ECO:0000256" key="8">
    <source>
        <dbReference type="ARBA" id="ARBA00037833"/>
    </source>
</evidence>
<keyword evidence="4" id="KW-0677">Repeat</keyword>
<feature type="domain" description="LIM zinc-binding" evidence="10">
    <location>
        <begin position="37"/>
        <end position="96"/>
    </location>
</feature>
<dbReference type="AlphaFoldDB" id="A0A9P0MKS4"/>
<dbReference type="InterPro" id="IPR017351">
    <property type="entry name" value="PINCH-1-4-like"/>
</dbReference>
<keyword evidence="12" id="KW-1185">Reference proteome</keyword>
<keyword evidence="5 9" id="KW-0862">Zinc</keyword>
<dbReference type="PROSITE" id="PS50023">
    <property type="entry name" value="LIM_DOMAIN_2"/>
    <property type="match status" value="3"/>
</dbReference>
<keyword evidence="7 9" id="KW-0440">LIM domain</keyword>
<keyword evidence="2" id="KW-0963">Cytoplasm</keyword>
<evidence type="ECO:0000313" key="12">
    <source>
        <dbReference type="Proteomes" id="UP001152798"/>
    </source>
</evidence>